<keyword evidence="2" id="KW-1185">Reference proteome</keyword>
<evidence type="ECO:0000313" key="1">
    <source>
        <dbReference type="EMBL" id="KAI0046966.1"/>
    </source>
</evidence>
<accession>A0ACB8RTS0</accession>
<reference evidence="1" key="2">
    <citation type="journal article" date="2022" name="New Phytol.">
        <title>Evolutionary transition to the ectomycorrhizal habit in the genomes of a hyperdiverse lineage of mushroom-forming fungi.</title>
        <authorList>
            <person name="Looney B."/>
            <person name="Miyauchi S."/>
            <person name="Morin E."/>
            <person name="Drula E."/>
            <person name="Courty P.E."/>
            <person name="Kohler A."/>
            <person name="Kuo A."/>
            <person name="LaButti K."/>
            <person name="Pangilinan J."/>
            <person name="Lipzen A."/>
            <person name="Riley R."/>
            <person name="Andreopoulos W."/>
            <person name="He G."/>
            <person name="Johnson J."/>
            <person name="Nolan M."/>
            <person name="Tritt A."/>
            <person name="Barry K.W."/>
            <person name="Grigoriev I.V."/>
            <person name="Nagy L.G."/>
            <person name="Hibbett D."/>
            <person name="Henrissat B."/>
            <person name="Matheny P.B."/>
            <person name="Labbe J."/>
            <person name="Martin F.M."/>
        </authorList>
    </citation>
    <scope>NUCLEOTIDE SEQUENCE</scope>
    <source>
        <strain evidence="1">FP105234-sp</strain>
    </source>
</reference>
<reference evidence="1" key="1">
    <citation type="submission" date="2021-02" db="EMBL/GenBank/DDBJ databases">
        <authorList>
            <consortium name="DOE Joint Genome Institute"/>
            <person name="Ahrendt S."/>
            <person name="Looney B.P."/>
            <person name="Miyauchi S."/>
            <person name="Morin E."/>
            <person name="Drula E."/>
            <person name="Courty P.E."/>
            <person name="Chicoki N."/>
            <person name="Fauchery L."/>
            <person name="Kohler A."/>
            <person name="Kuo A."/>
            <person name="Labutti K."/>
            <person name="Pangilinan J."/>
            <person name="Lipzen A."/>
            <person name="Riley R."/>
            <person name="Andreopoulos W."/>
            <person name="He G."/>
            <person name="Johnson J."/>
            <person name="Barry K.W."/>
            <person name="Grigoriev I.V."/>
            <person name="Nagy L."/>
            <person name="Hibbett D."/>
            <person name="Henrissat B."/>
            <person name="Matheny P.B."/>
            <person name="Labbe J."/>
            <person name="Martin F."/>
        </authorList>
    </citation>
    <scope>NUCLEOTIDE SEQUENCE</scope>
    <source>
        <strain evidence="1">FP105234-sp</strain>
    </source>
</reference>
<sequence>MGRRSFKQRFLRRPEYGNASSCGRGGLDGCYGLLTDLFICWLGVGSVIMDSHADRLGCNECNRGQALQGKRQKNKGPIIDYHVVLDSLAQRGFHLVFCSRRPSNKSTINTPP</sequence>
<dbReference type="EMBL" id="MU275913">
    <property type="protein sequence ID" value="KAI0046966.1"/>
    <property type="molecule type" value="Genomic_DNA"/>
</dbReference>
<name>A0ACB8RTS0_9AGAM</name>
<organism evidence="1 2">
    <name type="scientific">Auriscalpium vulgare</name>
    <dbReference type="NCBI Taxonomy" id="40419"/>
    <lineage>
        <taxon>Eukaryota</taxon>
        <taxon>Fungi</taxon>
        <taxon>Dikarya</taxon>
        <taxon>Basidiomycota</taxon>
        <taxon>Agaricomycotina</taxon>
        <taxon>Agaricomycetes</taxon>
        <taxon>Russulales</taxon>
        <taxon>Auriscalpiaceae</taxon>
        <taxon>Auriscalpium</taxon>
    </lineage>
</organism>
<proteinExistence type="predicted"/>
<comment type="caution">
    <text evidence="1">The sequence shown here is derived from an EMBL/GenBank/DDBJ whole genome shotgun (WGS) entry which is preliminary data.</text>
</comment>
<protein>
    <submittedName>
        <fullName evidence="1">Uncharacterized protein</fullName>
    </submittedName>
</protein>
<evidence type="ECO:0000313" key="2">
    <source>
        <dbReference type="Proteomes" id="UP000814033"/>
    </source>
</evidence>
<dbReference type="Proteomes" id="UP000814033">
    <property type="component" value="Unassembled WGS sequence"/>
</dbReference>
<gene>
    <name evidence="1" type="ORF">FA95DRAFT_1292332</name>
</gene>